<dbReference type="PANTHER" id="PTHR37418">
    <property type="entry name" value="3-KETO-5-AMINOHEXANOATE CLEAVAGE ENZYME-RELATED"/>
    <property type="match status" value="1"/>
</dbReference>
<dbReference type="STRING" id="48727.SAMN05192555_113123"/>
<evidence type="ECO:0000256" key="1">
    <source>
        <dbReference type="ARBA" id="ARBA00001947"/>
    </source>
</evidence>
<sequence>MTGHVGLKKSLILGCAVTGAKFTPRNHYDTGDDITDRICSGESILVTDKDLGEEAILLYELGCRYYHYHARNPVTREQTTNNEIYQKVSYEVQRNCRDMIISFGASRNGCEVQDAIRTYGEWERVSQCAIPLHLGGAHYVTIQAAIELQIVCDLERKINGMSLEFSCGESFLAAVYDYTPSSTRRTVPLQINSTDKGGDYGETSPLVQFLIYRNALKARRQLGLLHEVEWVQLVRSYAMTRLAVEHPLMRLGDSGQINIILLFGFSPRLPFPDSYDEFLRIVKVAKSLECDISGGRIRRRKITITVGAAVMPQDAEKNYKPVDVGPKKGAPMCALRRLATYAAQPGSEVDVVRAGMEDTPYVVNEHGCVTIADNYQLMQMVIEELRANGVAIETDHESISQRMGIAKIRDALLGEQRQRPLGEFGFPLTEVAL</sequence>
<dbReference type="GO" id="GO:0046872">
    <property type="term" value="F:metal ion binding"/>
    <property type="evidence" value="ECO:0007669"/>
    <property type="project" value="UniProtKB-KW"/>
</dbReference>
<evidence type="ECO:0000313" key="5">
    <source>
        <dbReference type="EMBL" id="SDM46973.1"/>
    </source>
</evidence>
<dbReference type="InterPro" id="IPR013785">
    <property type="entry name" value="Aldolase_TIM"/>
</dbReference>
<evidence type="ECO:0000256" key="3">
    <source>
        <dbReference type="ARBA" id="ARBA00022723"/>
    </source>
</evidence>
<dbReference type="Proteomes" id="UP000199107">
    <property type="component" value="Unassembled WGS sequence"/>
</dbReference>
<accession>A0A1G9TH60</accession>
<dbReference type="Pfam" id="PF05853">
    <property type="entry name" value="BKACE"/>
    <property type="match status" value="1"/>
</dbReference>
<evidence type="ECO:0000256" key="4">
    <source>
        <dbReference type="ARBA" id="ARBA00022833"/>
    </source>
</evidence>
<dbReference type="EMBL" id="FNGH01000013">
    <property type="protein sequence ID" value="SDM46973.1"/>
    <property type="molecule type" value="Genomic_DNA"/>
</dbReference>
<proteinExistence type="predicted"/>
<dbReference type="Gene3D" id="3.20.20.70">
    <property type="entry name" value="Aldolase class I"/>
    <property type="match status" value="1"/>
</dbReference>
<dbReference type="GO" id="GO:0043720">
    <property type="term" value="F:3-keto-5-aminohexanoate cleavage activity"/>
    <property type="evidence" value="ECO:0007669"/>
    <property type="project" value="InterPro"/>
</dbReference>
<gene>
    <name evidence="5" type="ORF">SAMN05192555_113123</name>
</gene>
<name>A0A1G9TH60_9GAMM</name>
<keyword evidence="2" id="KW-0808">Transferase</keyword>
<evidence type="ECO:0000256" key="2">
    <source>
        <dbReference type="ARBA" id="ARBA00022679"/>
    </source>
</evidence>
<comment type="cofactor">
    <cofactor evidence="1">
        <name>Zn(2+)</name>
        <dbReference type="ChEBI" id="CHEBI:29105"/>
    </cofactor>
</comment>
<dbReference type="AlphaFoldDB" id="A0A1G9TH60"/>
<organism evidence="5 6">
    <name type="scientific">Franzmannia pantelleriensis</name>
    <dbReference type="NCBI Taxonomy" id="48727"/>
    <lineage>
        <taxon>Bacteria</taxon>
        <taxon>Pseudomonadati</taxon>
        <taxon>Pseudomonadota</taxon>
        <taxon>Gammaproteobacteria</taxon>
        <taxon>Oceanospirillales</taxon>
        <taxon>Halomonadaceae</taxon>
        <taxon>Franzmannia</taxon>
    </lineage>
</organism>
<dbReference type="InterPro" id="IPR008567">
    <property type="entry name" value="BKACE"/>
</dbReference>
<keyword evidence="4" id="KW-0862">Zinc</keyword>
<dbReference type="OrthoDB" id="6795932at2"/>
<evidence type="ECO:0000313" key="6">
    <source>
        <dbReference type="Proteomes" id="UP000199107"/>
    </source>
</evidence>
<keyword evidence="3" id="KW-0479">Metal-binding</keyword>
<keyword evidence="6" id="KW-1185">Reference proteome</keyword>
<reference evidence="6" key="1">
    <citation type="submission" date="2016-10" db="EMBL/GenBank/DDBJ databases">
        <authorList>
            <person name="Varghese N."/>
            <person name="Submissions S."/>
        </authorList>
    </citation>
    <scope>NUCLEOTIDE SEQUENCE [LARGE SCALE GENOMIC DNA]</scope>
    <source>
        <strain evidence="6">AAP</strain>
    </source>
</reference>
<protein>
    <submittedName>
        <fullName evidence="5">3-keto-5-aminohexanoate cleavage enzyme</fullName>
    </submittedName>
</protein>
<dbReference type="PANTHER" id="PTHR37418:SF2">
    <property type="entry name" value="3-KETO-5-AMINOHEXANOATE CLEAVAGE ENZYME"/>
    <property type="match status" value="1"/>
</dbReference>